<reference evidence="2 3" key="1">
    <citation type="submission" date="2014-04" db="EMBL/GenBank/DDBJ databases">
        <title>Evolutionary Origins and Diversification of the Mycorrhizal Mutualists.</title>
        <authorList>
            <consortium name="DOE Joint Genome Institute"/>
            <consortium name="Mycorrhizal Genomics Consortium"/>
            <person name="Kohler A."/>
            <person name="Kuo A."/>
            <person name="Nagy L.G."/>
            <person name="Floudas D."/>
            <person name="Copeland A."/>
            <person name="Barry K.W."/>
            <person name="Cichocki N."/>
            <person name="Veneault-Fourrey C."/>
            <person name="LaButti K."/>
            <person name="Lindquist E.A."/>
            <person name="Lipzen A."/>
            <person name="Lundell T."/>
            <person name="Morin E."/>
            <person name="Murat C."/>
            <person name="Riley R."/>
            <person name="Ohm R."/>
            <person name="Sun H."/>
            <person name="Tunlid A."/>
            <person name="Henrissat B."/>
            <person name="Grigoriev I.V."/>
            <person name="Hibbett D.S."/>
            <person name="Martin F."/>
        </authorList>
    </citation>
    <scope>NUCLEOTIDE SEQUENCE [LARGE SCALE GENOMIC DNA]</scope>
    <source>
        <strain evidence="2 3">FD-317 M1</strain>
    </source>
</reference>
<dbReference type="AlphaFoldDB" id="A0A0D0BWK2"/>
<feature type="region of interest" description="Disordered" evidence="1">
    <location>
        <begin position="137"/>
        <end position="202"/>
    </location>
</feature>
<evidence type="ECO:0000256" key="1">
    <source>
        <dbReference type="SAM" id="MobiDB-lite"/>
    </source>
</evidence>
<evidence type="ECO:0000313" key="3">
    <source>
        <dbReference type="Proteomes" id="UP000053593"/>
    </source>
</evidence>
<dbReference type="Proteomes" id="UP000053593">
    <property type="component" value="Unassembled WGS sequence"/>
</dbReference>
<feature type="compositionally biased region" description="Polar residues" evidence="1">
    <location>
        <begin position="172"/>
        <end position="202"/>
    </location>
</feature>
<evidence type="ECO:0000313" key="2">
    <source>
        <dbReference type="EMBL" id="KIK54074.1"/>
    </source>
</evidence>
<protein>
    <submittedName>
        <fullName evidence="2">Uncharacterized protein</fullName>
    </submittedName>
</protein>
<dbReference type="HOGENOM" id="CLU_1354755_0_0_1"/>
<accession>A0A0D0BWK2</accession>
<gene>
    <name evidence="2" type="ORF">GYMLUDRAFT_49023</name>
</gene>
<dbReference type="OrthoDB" id="10514844at2759"/>
<organism evidence="2 3">
    <name type="scientific">Collybiopsis luxurians FD-317 M1</name>
    <dbReference type="NCBI Taxonomy" id="944289"/>
    <lineage>
        <taxon>Eukaryota</taxon>
        <taxon>Fungi</taxon>
        <taxon>Dikarya</taxon>
        <taxon>Basidiomycota</taxon>
        <taxon>Agaricomycotina</taxon>
        <taxon>Agaricomycetes</taxon>
        <taxon>Agaricomycetidae</taxon>
        <taxon>Agaricales</taxon>
        <taxon>Marasmiineae</taxon>
        <taxon>Omphalotaceae</taxon>
        <taxon>Collybiopsis</taxon>
        <taxon>Collybiopsis luxurians</taxon>
    </lineage>
</organism>
<proteinExistence type="predicted"/>
<name>A0A0D0BWK2_9AGAR</name>
<keyword evidence="3" id="KW-1185">Reference proteome</keyword>
<sequence>MLFVESSIPSHSMDVEDSFLLGSLEDDFLALQTFGSDQPSGLLWEPTPSYSLMSLEELSTMPLEYINVSERRNSDPRHHSLPYHLLNAEDDTPQCMRAAQDVLFTGEPESQPNPDFSSVHIDIGALSASFNILSIPGRPSPPLMSKKSLDHRTQSSSLPPPPLSPLGFGSPRLNTIQLSRTASPLSMPTSPRWNRQNLPNHS</sequence>
<dbReference type="EMBL" id="KN834820">
    <property type="protein sequence ID" value="KIK54074.1"/>
    <property type="molecule type" value="Genomic_DNA"/>
</dbReference>